<evidence type="ECO:0000256" key="3">
    <source>
        <dbReference type="ARBA" id="ARBA00022512"/>
    </source>
</evidence>
<dbReference type="Proteomes" id="UP000092154">
    <property type="component" value="Unassembled WGS sequence"/>
</dbReference>
<gene>
    <name evidence="7" type="ORF">K503DRAFT_130149</name>
</gene>
<keyword evidence="3 6" id="KW-0134">Cell wall</keyword>
<evidence type="ECO:0000313" key="8">
    <source>
        <dbReference type="Proteomes" id="UP000092154"/>
    </source>
</evidence>
<feature type="chain" id="PRO_5013984366" description="Hydrophobin" evidence="6">
    <location>
        <begin position="22"/>
        <end position="100"/>
    </location>
</feature>
<dbReference type="InterPro" id="IPR001338">
    <property type="entry name" value="Class_I_Hydrophobin"/>
</dbReference>
<evidence type="ECO:0000256" key="4">
    <source>
        <dbReference type="ARBA" id="ARBA00022525"/>
    </source>
</evidence>
<dbReference type="OrthoDB" id="2679234at2759"/>
<protein>
    <recommendedName>
        <fullName evidence="6">Hydrophobin</fullName>
    </recommendedName>
</protein>
<sequence length="100" mass="10394">MLSQFLIASTLLLPIVASTEACNSGNALCCNITTTDAKDILTAYSISDSELTSLVGLNCSIADTVSYDESVSQCVEPTVCCTETYYGGTISVNCSVTVSS</sequence>
<feature type="signal peptide" evidence="6">
    <location>
        <begin position="1"/>
        <end position="21"/>
    </location>
</feature>
<keyword evidence="8" id="KW-1185">Reference proteome</keyword>
<evidence type="ECO:0000256" key="6">
    <source>
        <dbReference type="RuleBase" id="RU365009"/>
    </source>
</evidence>
<evidence type="ECO:0000256" key="2">
    <source>
        <dbReference type="ARBA" id="ARBA00010446"/>
    </source>
</evidence>
<evidence type="ECO:0000313" key="7">
    <source>
        <dbReference type="EMBL" id="OAX38869.1"/>
    </source>
</evidence>
<evidence type="ECO:0000256" key="5">
    <source>
        <dbReference type="ARBA" id="ARBA00023157"/>
    </source>
</evidence>
<name>A0A1B7N1Y1_9AGAM</name>
<dbReference type="AlphaFoldDB" id="A0A1B7N1Y1"/>
<evidence type="ECO:0000256" key="1">
    <source>
        <dbReference type="ARBA" id="ARBA00004191"/>
    </source>
</evidence>
<dbReference type="SMART" id="SM00075">
    <property type="entry name" value="HYDRO"/>
    <property type="match status" value="1"/>
</dbReference>
<comment type="subcellular location">
    <subcellularLocation>
        <location evidence="1 6">Secreted</location>
        <location evidence="1 6">Cell wall</location>
    </subcellularLocation>
</comment>
<dbReference type="EMBL" id="KV448273">
    <property type="protein sequence ID" value="OAX38869.1"/>
    <property type="molecule type" value="Genomic_DNA"/>
</dbReference>
<comment type="similarity">
    <text evidence="2 6">Belongs to the fungal hydrophobin family.</text>
</comment>
<proteinExistence type="inferred from homology"/>
<dbReference type="GO" id="GO:0005199">
    <property type="term" value="F:structural constituent of cell wall"/>
    <property type="evidence" value="ECO:0007669"/>
    <property type="project" value="InterPro"/>
</dbReference>
<reference evidence="7 8" key="1">
    <citation type="submission" date="2016-06" db="EMBL/GenBank/DDBJ databases">
        <title>Comparative genomics of the ectomycorrhizal sister species Rhizopogon vinicolor and Rhizopogon vesiculosus (Basidiomycota: Boletales) reveals a divergence of the mating type B locus.</title>
        <authorList>
            <consortium name="DOE Joint Genome Institute"/>
            <person name="Mujic A.B."/>
            <person name="Kuo A."/>
            <person name="Tritt A."/>
            <person name="Lipzen A."/>
            <person name="Chen C."/>
            <person name="Johnson J."/>
            <person name="Sharma A."/>
            <person name="Barry K."/>
            <person name="Grigoriev I.V."/>
            <person name="Spatafora J.W."/>
        </authorList>
    </citation>
    <scope>NUCLEOTIDE SEQUENCE [LARGE SCALE GENOMIC DNA]</scope>
    <source>
        <strain evidence="7 8">AM-OR11-026</strain>
    </source>
</reference>
<dbReference type="GO" id="GO:0009277">
    <property type="term" value="C:fungal-type cell wall"/>
    <property type="evidence" value="ECO:0007669"/>
    <property type="project" value="InterPro"/>
</dbReference>
<accession>A0A1B7N1Y1</accession>
<dbReference type="CDD" id="cd23507">
    <property type="entry name" value="hydrophobin_I"/>
    <property type="match status" value="1"/>
</dbReference>
<dbReference type="Pfam" id="PF01185">
    <property type="entry name" value="Hydrophobin"/>
    <property type="match status" value="1"/>
</dbReference>
<keyword evidence="6" id="KW-0732">Signal</keyword>
<dbReference type="InParanoid" id="A0A1B7N1Y1"/>
<keyword evidence="5 6" id="KW-1015">Disulfide bond</keyword>
<keyword evidence="4 6" id="KW-0964">Secreted</keyword>
<organism evidence="7 8">
    <name type="scientific">Rhizopogon vinicolor AM-OR11-026</name>
    <dbReference type="NCBI Taxonomy" id="1314800"/>
    <lineage>
        <taxon>Eukaryota</taxon>
        <taxon>Fungi</taxon>
        <taxon>Dikarya</taxon>
        <taxon>Basidiomycota</taxon>
        <taxon>Agaricomycotina</taxon>
        <taxon>Agaricomycetes</taxon>
        <taxon>Agaricomycetidae</taxon>
        <taxon>Boletales</taxon>
        <taxon>Suillineae</taxon>
        <taxon>Rhizopogonaceae</taxon>
        <taxon>Rhizopogon</taxon>
    </lineage>
</organism>